<protein>
    <submittedName>
        <fullName evidence="1">Uncharacterized protein</fullName>
    </submittedName>
</protein>
<keyword evidence="1" id="KW-0496">Mitochondrion</keyword>
<sequence>MRMNLEAGSGLRQRRKNDESKFPSVVFAIHNERLKIFPMHGWTLLEDYTKARVLRMLL</sequence>
<name>A0A101LXU6_PICGL</name>
<dbReference type="EMBL" id="LKAM01000007">
    <property type="protein sequence ID" value="KUM47327.1"/>
    <property type="molecule type" value="Genomic_DNA"/>
</dbReference>
<geneLocation type="mitochondrion" evidence="1"/>
<proteinExistence type="predicted"/>
<dbReference type="AlphaFoldDB" id="A0A101LXU6"/>
<reference evidence="1" key="1">
    <citation type="journal article" date="2015" name="Genome Biol. Evol.">
        <title>Organellar Genomes of White Spruce (Picea glauca): Assembly and Annotation.</title>
        <authorList>
            <person name="Jackman S.D."/>
            <person name="Warren R.L."/>
            <person name="Gibb E.A."/>
            <person name="Vandervalk B.P."/>
            <person name="Mohamadi H."/>
            <person name="Chu J."/>
            <person name="Raymond A."/>
            <person name="Pleasance S."/>
            <person name="Coope R."/>
            <person name="Wildung M.R."/>
            <person name="Ritland C.E."/>
            <person name="Bousquet J."/>
            <person name="Jones S.J."/>
            <person name="Bohlmann J."/>
            <person name="Birol I."/>
        </authorList>
    </citation>
    <scope>NUCLEOTIDE SEQUENCE [LARGE SCALE GENOMIC DNA]</scope>
    <source>
        <tissue evidence="1">Flushing bud</tissue>
    </source>
</reference>
<evidence type="ECO:0000313" key="1">
    <source>
        <dbReference type="EMBL" id="KUM47327.1"/>
    </source>
</evidence>
<organism evidence="1">
    <name type="scientific">Picea glauca</name>
    <name type="common">White spruce</name>
    <name type="synonym">Pinus glauca</name>
    <dbReference type="NCBI Taxonomy" id="3330"/>
    <lineage>
        <taxon>Eukaryota</taxon>
        <taxon>Viridiplantae</taxon>
        <taxon>Streptophyta</taxon>
        <taxon>Embryophyta</taxon>
        <taxon>Tracheophyta</taxon>
        <taxon>Spermatophyta</taxon>
        <taxon>Pinopsida</taxon>
        <taxon>Pinidae</taxon>
        <taxon>Conifers I</taxon>
        <taxon>Pinales</taxon>
        <taxon>Pinaceae</taxon>
        <taxon>Picea</taxon>
    </lineage>
</organism>
<accession>A0A101LXU6</accession>
<gene>
    <name evidence="1" type="ORF">ABT39_MTgene5512</name>
</gene>
<comment type="caution">
    <text evidence="1">The sequence shown here is derived from an EMBL/GenBank/DDBJ whole genome shotgun (WGS) entry which is preliminary data.</text>
</comment>